<evidence type="ECO:0000256" key="1">
    <source>
        <dbReference type="ARBA" id="ARBA00004141"/>
    </source>
</evidence>
<comment type="subcellular location">
    <subcellularLocation>
        <location evidence="1 9">Membrane</location>
        <topology evidence="1 9">Multi-pass membrane protein</topology>
    </subcellularLocation>
</comment>
<feature type="transmembrane region" description="Helical" evidence="9">
    <location>
        <begin position="77"/>
        <end position="101"/>
    </location>
</feature>
<sequence length="527" mass="57745">MHGKCNSRISGRFEITSADLAGRDPFLGWKIKFSGDFFSELDRWLDGPISKREYTVAFYEVRWSKRHLSYLRFPGDVFVQMLKMLILPLIMSSIITSLASVDSHTAGKLGMISLIYYFMTTMMAVILGIVLVVLIQPGKWMTTNIEEIVGEVNKAPCISNAIDTILDLVRSLFPENLVEATFRSQKVCMKFLNGSQSVNPDYVLKMSPEARTVFTELPEKVTSDGMNILGLVMFSVALGITISWIGEEGAALKAFFKSLEAVSMKLISLVIWYSPVGITFLIAAQIVGMKDPGKELQRLMGYMITVLIGLFIHGFVMLPILMITLARRNPLKYVYGMAQALLTALATSSSSATLPLSIKCVEENNGVDSRVARFVLPLGATINMDGTALYEAVAAIYISQCVGLDLSLGQIILVSLTATLASIGAAGIPQAGIVTMIMVLIAIGLPSNLFILIFPVDFFLDRIRTTVNVHGDSIGAAVVGKLCEKYLKQGSAERNEQGYSMLSTHASPNPPKRISVGNHHYENSHML</sequence>
<dbReference type="InterPro" id="IPR036458">
    <property type="entry name" value="Na:dicarbo_symporter_sf"/>
</dbReference>
<dbReference type="InterPro" id="IPR018107">
    <property type="entry name" value="Na-dicarboxylate_symporter_CS"/>
</dbReference>
<dbReference type="Gene3D" id="1.10.3860.10">
    <property type="entry name" value="Sodium:dicarboxylate symporter"/>
    <property type="match status" value="1"/>
</dbReference>
<feature type="transmembrane region" description="Helical" evidence="9">
    <location>
        <begin position="434"/>
        <end position="454"/>
    </location>
</feature>
<evidence type="ECO:0000256" key="5">
    <source>
        <dbReference type="ARBA" id="ARBA00022847"/>
    </source>
</evidence>
<organism evidence="10 11">
    <name type="scientific">Necator americanus</name>
    <name type="common">Human hookworm</name>
    <dbReference type="NCBI Taxonomy" id="51031"/>
    <lineage>
        <taxon>Eukaryota</taxon>
        <taxon>Metazoa</taxon>
        <taxon>Ecdysozoa</taxon>
        <taxon>Nematoda</taxon>
        <taxon>Chromadorea</taxon>
        <taxon>Rhabditida</taxon>
        <taxon>Rhabditina</taxon>
        <taxon>Rhabditomorpha</taxon>
        <taxon>Strongyloidea</taxon>
        <taxon>Ancylostomatidae</taxon>
        <taxon>Bunostominae</taxon>
        <taxon>Necator</taxon>
    </lineage>
</organism>
<evidence type="ECO:0000256" key="9">
    <source>
        <dbReference type="RuleBase" id="RU361216"/>
    </source>
</evidence>
<feature type="transmembrane region" description="Helical" evidence="9">
    <location>
        <begin position="299"/>
        <end position="321"/>
    </location>
</feature>
<keyword evidence="8" id="KW-0325">Glycoprotein</keyword>
<dbReference type="PANTHER" id="PTHR11958">
    <property type="entry name" value="SODIUM/DICARBOXYLATE SYMPORTER-RELATED"/>
    <property type="match status" value="1"/>
</dbReference>
<keyword evidence="11" id="KW-1185">Reference proteome</keyword>
<dbReference type="PROSITE" id="PS00714">
    <property type="entry name" value="NA_DICARBOXYL_SYMP_2"/>
    <property type="match status" value="1"/>
</dbReference>
<keyword evidence="3 9" id="KW-0813">Transport</keyword>
<dbReference type="InterPro" id="IPR001991">
    <property type="entry name" value="Na-dicarboxylate_symporter"/>
</dbReference>
<dbReference type="SUPFAM" id="SSF118215">
    <property type="entry name" value="Proton glutamate symport protein"/>
    <property type="match status" value="1"/>
</dbReference>
<evidence type="ECO:0000256" key="2">
    <source>
        <dbReference type="ARBA" id="ARBA00006148"/>
    </source>
</evidence>
<protein>
    <recommendedName>
        <fullName evidence="9">Amino acid transporter</fullName>
    </recommendedName>
</protein>
<feature type="transmembrane region" description="Helical" evidence="9">
    <location>
        <begin position="226"/>
        <end position="245"/>
    </location>
</feature>
<evidence type="ECO:0000256" key="4">
    <source>
        <dbReference type="ARBA" id="ARBA00022692"/>
    </source>
</evidence>
<evidence type="ECO:0000313" key="11">
    <source>
        <dbReference type="Proteomes" id="UP001303046"/>
    </source>
</evidence>
<gene>
    <name evidence="10" type="primary">Necator_chrX.g26337</name>
    <name evidence="10" type="ORF">RB195_026171</name>
</gene>
<dbReference type="PANTHER" id="PTHR11958:SF105">
    <property type="entry name" value="SODIUM-DEPENDENT EXCITATORY AMINO ACID TRANSPORTER GLT-4-RELATED"/>
    <property type="match status" value="1"/>
</dbReference>
<dbReference type="PRINTS" id="PR00173">
    <property type="entry name" value="EDTRNSPORT"/>
</dbReference>
<reference evidence="10 11" key="1">
    <citation type="submission" date="2023-08" db="EMBL/GenBank/DDBJ databases">
        <title>A Necator americanus chromosomal reference genome.</title>
        <authorList>
            <person name="Ilik V."/>
            <person name="Petrzelkova K.J."/>
            <person name="Pardy F."/>
            <person name="Fuh T."/>
            <person name="Niatou-Singa F.S."/>
            <person name="Gouil Q."/>
            <person name="Baker L."/>
            <person name="Ritchie M.E."/>
            <person name="Jex A.R."/>
            <person name="Gazzola D."/>
            <person name="Li H."/>
            <person name="Toshio Fujiwara R."/>
            <person name="Zhan B."/>
            <person name="Aroian R.V."/>
            <person name="Pafco B."/>
            <person name="Schwarz E.M."/>
        </authorList>
    </citation>
    <scope>NUCLEOTIDE SEQUENCE [LARGE SCALE GENOMIC DNA]</scope>
    <source>
        <strain evidence="10 11">Aroian</strain>
        <tissue evidence="10">Whole animal</tissue>
    </source>
</reference>
<dbReference type="PROSITE" id="PS00713">
    <property type="entry name" value="NA_DICARBOXYL_SYMP_1"/>
    <property type="match status" value="1"/>
</dbReference>
<name>A0ABR1EVQ8_NECAM</name>
<evidence type="ECO:0000256" key="3">
    <source>
        <dbReference type="ARBA" id="ARBA00022448"/>
    </source>
</evidence>
<accession>A0ABR1EVQ8</accession>
<dbReference type="Pfam" id="PF00375">
    <property type="entry name" value="SDF"/>
    <property type="match status" value="1"/>
</dbReference>
<keyword evidence="6 9" id="KW-1133">Transmembrane helix</keyword>
<dbReference type="Proteomes" id="UP001303046">
    <property type="component" value="Unassembled WGS sequence"/>
</dbReference>
<keyword evidence="5 9" id="KW-0769">Symport</keyword>
<keyword evidence="4 9" id="KW-0812">Transmembrane</keyword>
<comment type="similarity">
    <text evidence="2 9">Belongs to the dicarboxylate/amino acid:cation symporter (DAACS) (TC 2.A.23) family.</text>
</comment>
<proteinExistence type="inferred from homology"/>
<dbReference type="InterPro" id="IPR050746">
    <property type="entry name" value="DAACS"/>
</dbReference>
<feature type="transmembrane region" description="Helical" evidence="9">
    <location>
        <begin position="113"/>
        <end position="135"/>
    </location>
</feature>
<comment type="caution">
    <text evidence="10">The sequence shown here is derived from an EMBL/GenBank/DDBJ whole genome shotgun (WGS) entry which is preliminary data.</text>
</comment>
<evidence type="ECO:0000256" key="8">
    <source>
        <dbReference type="ARBA" id="ARBA00023180"/>
    </source>
</evidence>
<dbReference type="EMBL" id="JAVFWL010000006">
    <property type="protein sequence ID" value="KAK6766727.1"/>
    <property type="molecule type" value="Genomic_DNA"/>
</dbReference>
<evidence type="ECO:0000256" key="6">
    <source>
        <dbReference type="ARBA" id="ARBA00022989"/>
    </source>
</evidence>
<evidence type="ECO:0000313" key="10">
    <source>
        <dbReference type="EMBL" id="KAK6766727.1"/>
    </source>
</evidence>
<feature type="transmembrane region" description="Helical" evidence="9">
    <location>
        <begin position="410"/>
        <end position="428"/>
    </location>
</feature>
<evidence type="ECO:0000256" key="7">
    <source>
        <dbReference type="ARBA" id="ARBA00023136"/>
    </source>
</evidence>
<feature type="transmembrane region" description="Helical" evidence="9">
    <location>
        <begin position="266"/>
        <end position="287"/>
    </location>
</feature>
<keyword evidence="7 9" id="KW-0472">Membrane</keyword>